<feature type="compositionally biased region" description="Basic residues" evidence="5">
    <location>
        <begin position="13"/>
        <end position="24"/>
    </location>
</feature>
<dbReference type="PRINTS" id="PR00455">
    <property type="entry name" value="HTHTETR"/>
</dbReference>
<dbReference type="InterPro" id="IPR009057">
    <property type="entry name" value="Homeodomain-like_sf"/>
</dbReference>
<organism evidence="7 8">
    <name type="scientific">Sphingobium tyrosinilyticum</name>
    <dbReference type="NCBI Taxonomy" id="2715436"/>
    <lineage>
        <taxon>Bacteria</taxon>
        <taxon>Pseudomonadati</taxon>
        <taxon>Pseudomonadota</taxon>
        <taxon>Alphaproteobacteria</taxon>
        <taxon>Sphingomonadales</taxon>
        <taxon>Sphingomonadaceae</taxon>
        <taxon>Sphingobium</taxon>
    </lineage>
</organism>
<dbReference type="Pfam" id="PF00440">
    <property type="entry name" value="TetR_N"/>
    <property type="match status" value="1"/>
</dbReference>
<evidence type="ECO:0000256" key="1">
    <source>
        <dbReference type="ARBA" id="ARBA00023015"/>
    </source>
</evidence>
<accession>A0ABV9F182</accession>
<dbReference type="SUPFAM" id="SSF48498">
    <property type="entry name" value="Tetracyclin repressor-like, C-terminal domain"/>
    <property type="match status" value="1"/>
</dbReference>
<dbReference type="InterPro" id="IPR036271">
    <property type="entry name" value="Tet_transcr_reg_TetR-rel_C_sf"/>
</dbReference>
<feature type="DNA-binding region" description="H-T-H motif" evidence="4">
    <location>
        <begin position="53"/>
        <end position="72"/>
    </location>
</feature>
<evidence type="ECO:0000256" key="2">
    <source>
        <dbReference type="ARBA" id="ARBA00023125"/>
    </source>
</evidence>
<evidence type="ECO:0000256" key="3">
    <source>
        <dbReference type="ARBA" id="ARBA00023163"/>
    </source>
</evidence>
<keyword evidence="2 4" id="KW-0238">DNA-binding</keyword>
<comment type="caution">
    <text evidence="7">The sequence shown here is derived from an EMBL/GenBank/DDBJ whole genome shotgun (WGS) entry which is preliminary data.</text>
</comment>
<evidence type="ECO:0000256" key="5">
    <source>
        <dbReference type="SAM" id="MobiDB-lite"/>
    </source>
</evidence>
<dbReference type="RefSeq" id="WP_380806060.1">
    <property type="nucleotide sequence ID" value="NZ_JBHSFZ010000054.1"/>
</dbReference>
<proteinExistence type="predicted"/>
<feature type="region of interest" description="Disordered" evidence="5">
    <location>
        <begin position="1"/>
        <end position="27"/>
    </location>
</feature>
<dbReference type="PANTHER" id="PTHR30055">
    <property type="entry name" value="HTH-TYPE TRANSCRIPTIONAL REGULATOR RUTR"/>
    <property type="match status" value="1"/>
</dbReference>
<gene>
    <name evidence="7" type="ORF">ACFO3E_15825</name>
</gene>
<dbReference type="EMBL" id="JBHSFZ010000054">
    <property type="protein sequence ID" value="MFC4595635.1"/>
    <property type="molecule type" value="Genomic_DNA"/>
</dbReference>
<dbReference type="Gene3D" id="1.10.10.60">
    <property type="entry name" value="Homeodomain-like"/>
    <property type="match status" value="1"/>
</dbReference>
<feature type="domain" description="HTH tetR-type" evidence="6">
    <location>
        <begin position="30"/>
        <end position="90"/>
    </location>
</feature>
<name>A0ABV9F182_9SPHN</name>
<reference evidence="8" key="1">
    <citation type="journal article" date="2019" name="Int. J. Syst. Evol. Microbiol.">
        <title>The Global Catalogue of Microorganisms (GCM) 10K type strain sequencing project: providing services to taxonomists for standard genome sequencing and annotation.</title>
        <authorList>
            <consortium name="The Broad Institute Genomics Platform"/>
            <consortium name="The Broad Institute Genome Sequencing Center for Infectious Disease"/>
            <person name="Wu L."/>
            <person name="Ma J."/>
        </authorList>
    </citation>
    <scope>NUCLEOTIDE SEQUENCE [LARGE SCALE GENOMIC DNA]</scope>
    <source>
        <strain evidence="8">NBRC 103632</strain>
    </source>
</reference>
<dbReference type="PROSITE" id="PS50977">
    <property type="entry name" value="HTH_TETR_2"/>
    <property type="match status" value="1"/>
</dbReference>
<sequence length="227" mass="25476">MKFLAPEPIAPSSKKKHPVKAGRPHAKEIERRKAKVIEMATELFVTKGYAATSFVEIAAKAGVATGTIYHHFGDKEKLFRRVVMAPDDSRPPIPMLHRADTVETALVRLGQFICDMSLRPQAVRLIRLLIIDGRNFPDLMRDVAQSSFSQFQECIAEFFDRLAQSELIDHGDHGTTARIFIDLILGGYPVANYGSWSTEMPSQDYIEARVSVFLQGCLSRPRSQKNC</sequence>
<dbReference type="InterPro" id="IPR050109">
    <property type="entry name" value="HTH-type_TetR-like_transc_reg"/>
</dbReference>
<dbReference type="Pfam" id="PF14246">
    <property type="entry name" value="TetR_C_7"/>
    <property type="match status" value="1"/>
</dbReference>
<evidence type="ECO:0000313" key="8">
    <source>
        <dbReference type="Proteomes" id="UP001595957"/>
    </source>
</evidence>
<dbReference type="InterPro" id="IPR001647">
    <property type="entry name" value="HTH_TetR"/>
</dbReference>
<dbReference type="InterPro" id="IPR039536">
    <property type="entry name" value="TetR_C_Proteobacteria"/>
</dbReference>
<keyword evidence="3" id="KW-0804">Transcription</keyword>
<keyword evidence="8" id="KW-1185">Reference proteome</keyword>
<dbReference type="Gene3D" id="1.10.357.10">
    <property type="entry name" value="Tetracycline Repressor, domain 2"/>
    <property type="match status" value="1"/>
</dbReference>
<dbReference type="Proteomes" id="UP001595957">
    <property type="component" value="Unassembled WGS sequence"/>
</dbReference>
<dbReference type="SUPFAM" id="SSF46689">
    <property type="entry name" value="Homeodomain-like"/>
    <property type="match status" value="1"/>
</dbReference>
<dbReference type="PANTHER" id="PTHR30055:SF234">
    <property type="entry name" value="HTH-TYPE TRANSCRIPTIONAL REGULATOR BETI"/>
    <property type="match status" value="1"/>
</dbReference>
<evidence type="ECO:0000256" key="4">
    <source>
        <dbReference type="PROSITE-ProRule" id="PRU00335"/>
    </source>
</evidence>
<evidence type="ECO:0000259" key="6">
    <source>
        <dbReference type="PROSITE" id="PS50977"/>
    </source>
</evidence>
<keyword evidence="1" id="KW-0805">Transcription regulation</keyword>
<evidence type="ECO:0000313" key="7">
    <source>
        <dbReference type="EMBL" id="MFC4595635.1"/>
    </source>
</evidence>
<protein>
    <submittedName>
        <fullName evidence="7">TetR/AcrR family transcriptional regulator</fullName>
    </submittedName>
</protein>